<evidence type="ECO:0000313" key="2">
    <source>
        <dbReference type="EMBL" id="HJB37913.1"/>
    </source>
</evidence>
<organism evidence="2 3">
    <name type="scientific">Candidatus Acutalibacter ornithocaccae</name>
    <dbReference type="NCBI Taxonomy" id="2838416"/>
    <lineage>
        <taxon>Bacteria</taxon>
        <taxon>Bacillati</taxon>
        <taxon>Bacillota</taxon>
        <taxon>Clostridia</taxon>
        <taxon>Eubacteriales</taxon>
        <taxon>Acutalibacteraceae</taxon>
        <taxon>Acutalibacter</taxon>
    </lineage>
</organism>
<dbReference type="EMBL" id="DWXZ01000160">
    <property type="protein sequence ID" value="HJB37913.1"/>
    <property type="molecule type" value="Genomic_DNA"/>
</dbReference>
<dbReference type="InterPro" id="IPR016181">
    <property type="entry name" value="Acyl_CoA_acyltransferase"/>
</dbReference>
<accession>A0A9D2M029</accession>
<dbReference type="Pfam" id="PF13302">
    <property type="entry name" value="Acetyltransf_3"/>
    <property type="match status" value="1"/>
</dbReference>
<comment type="caution">
    <text evidence="2">The sequence shown here is derived from an EMBL/GenBank/DDBJ whole genome shotgun (WGS) entry which is preliminary data.</text>
</comment>
<dbReference type="InterPro" id="IPR000182">
    <property type="entry name" value="GNAT_dom"/>
</dbReference>
<protein>
    <submittedName>
        <fullName evidence="2">GNAT family N-acetyltransferase</fullName>
        <ecNumber evidence="2">2.3.1.-</ecNumber>
    </submittedName>
</protein>
<evidence type="ECO:0000259" key="1">
    <source>
        <dbReference type="PROSITE" id="PS51186"/>
    </source>
</evidence>
<dbReference type="AlphaFoldDB" id="A0A9D2M029"/>
<dbReference type="EC" id="2.3.1.-" evidence="2"/>
<name>A0A9D2M029_9FIRM</name>
<keyword evidence="2" id="KW-0012">Acyltransferase</keyword>
<reference evidence="2" key="2">
    <citation type="submission" date="2021-04" db="EMBL/GenBank/DDBJ databases">
        <authorList>
            <person name="Gilroy R."/>
        </authorList>
    </citation>
    <scope>NUCLEOTIDE SEQUENCE</scope>
    <source>
        <strain evidence="2">ChiBcolR8-3208</strain>
    </source>
</reference>
<dbReference type="PANTHER" id="PTHR39173:SF1">
    <property type="entry name" value="ACETYLTRANSFERASE"/>
    <property type="match status" value="1"/>
</dbReference>
<dbReference type="PANTHER" id="PTHR39173">
    <property type="entry name" value="ACETYLTRANSFERASE"/>
    <property type="match status" value="1"/>
</dbReference>
<proteinExistence type="predicted"/>
<dbReference type="CDD" id="cd04301">
    <property type="entry name" value="NAT_SF"/>
    <property type="match status" value="1"/>
</dbReference>
<dbReference type="SUPFAM" id="SSF55729">
    <property type="entry name" value="Acyl-CoA N-acyltransferases (Nat)"/>
    <property type="match status" value="1"/>
</dbReference>
<sequence length="170" mass="19208">MRLIPLWEADEERAYDLQKSFAPNENGFVNGAYGLSRQAFSEFVQLRKRNSQGLDLPEGHVPDTVYVLEDDSEGYVGIVKLRHRLNDALRQGAGHIGYGIRKEYRGRGYATAALSLALDEARKIVPEDEIYLSVRKDNPASLKVQLCNGARVDHESGEEYFTRIPLSRQP</sequence>
<dbReference type="GO" id="GO:0016747">
    <property type="term" value="F:acyltransferase activity, transferring groups other than amino-acyl groups"/>
    <property type="evidence" value="ECO:0007669"/>
    <property type="project" value="InterPro"/>
</dbReference>
<keyword evidence="2" id="KW-0808">Transferase</keyword>
<dbReference type="PROSITE" id="PS51186">
    <property type="entry name" value="GNAT"/>
    <property type="match status" value="1"/>
</dbReference>
<gene>
    <name evidence="2" type="ORF">H9942_07590</name>
</gene>
<feature type="domain" description="N-acetyltransferase" evidence="1">
    <location>
        <begin position="1"/>
        <end position="170"/>
    </location>
</feature>
<reference evidence="2" key="1">
    <citation type="journal article" date="2021" name="PeerJ">
        <title>Extensive microbial diversity within the chicken gut microbiome revealed by metagenomics and culture.</title>
        <authorList>
            <person name="Gilroy R."/>
            <person name="Ravi A."/>
            <person name="Getino M."/>
            <person name="Pursley I."/>
            <person name="Horton D.L."/>
            <person name="Alikhan N.F."/>
            <person name="Baker D."/>
            <person name="Gharbi K."/>
            <person name="Hall N."/>
            <person name="Watson M."/>
            <person name="Adriaenssens E.M."/>
            <person name="Foster-Nyarko E."/>
            <person name="Jarju S."/>
            <person name="Secka A."/>
            <person name="Antonio M."/>
            <person name="Oren A."/>
            <person name="Chaudhuri R.R."/>
            <person name="La Ragione R."/>
            <person name="Hildebrand F."/>
            <person name="Pallen M.J."/>
        </authorList>
    </citation>
    <scope>NUCLEOTIDE SEQUENCE</scope>
    <source>
        <strain evidence="2">ChiBcolR8-3208</strain>
    </source>
</reference>
<dbReference type="Proteomes" id="UP000824214">
    <property type="component" value="Unassembled WGS sequence"/>
</dbReference>
<dbReference type="Gene3D" id="3.40.630.30">
    <property type="match status" value="1"/>
</dbReference>
<evidence type="ECO:0000313" key="3">
    <source>
        <dbReference type="Proteomes" id="UP000824214"/>
    </source>
</evidence>